<evidence type="ECO:0000256" key="3">
    <source>
        <dbReference type="ARBA" id="ARBA00023054"/>
    </source>
</evidence>
<reference evidence="8" key="3">
    <citation type="submission" date="2025-09" db="UniProtKB">
        <authorList>
            <consortium name="Ensembl"/>
        </authorList>
    </citation>
    <scope>IDENTIFICATION</scope>
</reference>
<protein>
    <recommendedName>
        <fullName evidence="10">Geminin DNA replication inhibitor</fullName>
    </recommendedName>
</protein>
<evidence type="ECO:0000256" key="6">
    <source>
        <dbReference type="SAM" id="Coils"/>
    </source>
</evidence>
<name>A0A673ANS5_9TELE</name>
<dbReference type="RefSeq" id="XP_030003298.1">
    <property type="nucleotide sequence ID" value="XM_030147438.1"/>
</dbReference>
<evidence type="ECO:0000256" key="2">
    <source>
        <dbReference type="ARBA" id="ARBA00007979"/>
    </source>
</evidence>
<dbReference type="Gene3D" id="1.20.5.1180">
    <property type="entry name" value="Geminin coiled-coil domain"/>
    <property type="match status" value="1"/>
</dbReference>
<feature type="coiled-coil region" evidence="6">
    <location>
        <begin position="131"/>
        <end position="165"/>
    </location>
</feature>
<dbReference type="RefSeq" id="XP_030003299.1">
    <property type="nucleotide sequence ID" value="XM_030147439.1"/>
</dbReference>
<dbReference type="CTD" id="51053"/>
<dbReference type="InterPro" id="IPR022786">
    <property type="entry name" value="Geminin/Multicilin"/>
</dbReference>
<dbReference type="Proteomes" id="UP000472271">
    <property type="component" value="Chromosome 11"/>
</dbReference>
<keyword evidence="5" id="KW-0131">Cell cycle</keyword>
<evidence type="ECO:0000256" key="4">
    <source>
        <dbReference type="ARBA" id="ARBA00023242"/>
    </source>
</evidence>
<gene>
    <name evidence="8" type="primary">gmnn</name>
</gene>
<feature type="compositionally biased region" description="Basic and acidic residues" evidence="7">
    <location>
        <begin position="191"/>
        <end position="210"/>
    </location>
</feature>
<proteinExistence type="inferred from homology"/>
<organism evidence="8 9">
    <name type="scientific">Sphaeramia orbicularis</name>
    <name type="common">orbiculate cardinalfish</name>
    <dbReference type="NCBI Taxonomy" id="375764"/>
    <lineage>
        <taxon>Eukaryota</taxon>
        <taxon>Metazoa</taxon>
        <taxon>Chordata</taxon>
        <taxon>Craniata</taxon>
        <taxon>Vertebrata</taxon>
        <taxon>Euteleostomi</taxon>
        <taxon>Actinopterygii</taxon>
        <taxon>Neopterygii</taxon>
        <taxon>Teleostei</taxon>
        <taxon>Neoteleostei</taxon>
        <taxon>Acanthomorphata</taxon>
        <taxon>Gobiaria</taxon>
        <taxon>Kurtiformes</taxon>
        <taxon>Apogonoidei</taxon>
        <taxon>Apogonidae</taxon>
        <taxon>Apogoninae</taxon>
        <taxon>Sphaeramia</taxon>
    </lineage>
</organism>
<reference evidence="8" key="1">
    <citation type="submission" date="2019-06" db="EMBL/GenBank/DDBJ databases">
        <authorList>
            <consortium name="Wellcome Sanger Institute Data Sharing"/>
        </authorList>
    </citation>
    <scope>NUCLEOTIDE SEQUENCE [LARGE SCALE GENOMIC DNA]</scope>
</reference>
<evidence type="ECO:0000313" key="9">
    <source>
        <dbReference type="Proteomes" id="UP000472271"/>
    </source>
</evidence>
<accession>A0A673ANS5</accession>
<dbReference type="Pfam" id="PF07412">
    <property type="entry name" value="Geminin"/>
    <property type="match status" value="1"/>
</dbReference>
<keyword evidence="3 6" id="KW-0175">Coiled coil</keyword>
<dbReference type="PANTHER" id="PTHR13372">
    <property type="entry name" value="GEMININ"/>
    <property type="match status" value="1"/>
</dbReference>
<sequence length="232" mass="26225">MSSSGKLKPGTVRCKETKKSFFTSSQKPADTATRTALHILQPKAVNKDLGMAALGSRVIPKRKQWSAAQTRGPKRVKVEVKSTQTEERQCLTDGMSAEVYELMVKETPPATYWKEVAEERQKALYNVLQENEKLHKDIEAKDEQITQLKSENEELQELAQHVQYMADMIERLTGKSPNCLGELRDIVLDVAEDHDSTDQQKEHNEVSGLHEEEDSDCSQSDMEEEEDTEGSD</sequence>
<evidence type="ECO:0000256" key="7">
    <source>
        <dbReference type="SAM" id="MobiDB-lite"/>
    </source>
</evidence>
<feature type="compositionally biased region" description="Polar residues" evidence="7">
    <location>
        <begin position="20"/>
        <end position="33"/>
    </location>
</feature>
<dbReference type="GO" id="GO:0008156">
    <property type="term" value="P:negative regulation of DNA replication"/>
    <property type="evidence" value="ECO:0007669"/>
    <property type="project" value="TreeGrafter"/>
</dbReference>
<dbReference type="CDD" id="cd22589">
    <property type="entry name" value="geminin_CC"/>
    <property type="match status" value="1"/>
</dbReference>
<dbReference type="SUPFAM" id="SSF111469">
    <property type="entry name" value="Geminin coiled-coil domain"/>
    <property type="match status" value="1"/>
</dbReference>
<dbReference type="AlphaFoldDB" id="A0A673ANS5"/>
<keyword evidence="9" id="KW-1185">Reference proteome</keyword>
<keyword evidence="4" id="KW-0539">Nucleus</keyword>
<dbReference type="GO" id="GO:0005634">
    <property type="term" value="C:nucleus"/>
    <property type="evidence" value="ECO:0007669"/>
    <property type="project" value="UniProtKB-SubCell"/>
</dbReference>
<feature type="compositionally biased region" description="Acidic residues" evidence="7">
    <location>
        <begin position="211"/>
        <end position="232"/>
    </location>
</feature>
<dbReference type="Ensembl" id="ENSSORT00005031773.1">
    <property type="protein sequence ID" value="ENSSORP00005030909.1"/>
    <property type="gene ID" value="ENSSORG00005014745.1"/>
</dbReference>
<evidence type="ECO:0008006" key="10">
    <source>
        <dbReference type="Google" id="ProtNLM"/>
    </source>
</evidence>
<feature type="region of interest" description="Disordered" evidence="7">
    <location>
        <begin position="1"/>
        <end position="33"/>
    </location>
</feature>
<evidence type="ECO:0000256" key="1">
    <source>
        <dbReference type="ARBA" id="ARBA00004123"/>
    </source>
</evidence>
<dbReference type="InParanoid" id="A0A673ANS5"/>
<dbReference type="OrthoDB" id="10043826at2759"/>
<dbReference type="PANTHER" id="PTHR13372:SF4">
    <property type="entry name" value="GEMININ"/>
    <property type="match status" value="1"/>
</dbReference>
<comment type="similarity">
    <text evidence="2">Belongs to the geminin family.</text>
</comment>
<evidence type="ECO:0000256" key="5">
    <source>
        <dbReference type="ARBA" id="ARBA00023306"/>
    </source>
</evidence>
<comment type="subcellular location">
    <subcellularLocation>
        <location evidence="1">Nucleus</location>
    </subcellularLocation>
</comment>
<dbReference type="FunFam" id="1.20.5.1180:FF:000001">
    <property type="entry name" value="Truncated geminin"/>
    <property type="match status" value="1"/>
</dbReference>
<reference evidence="8" key="2">
    <citation type="submission" date="2025-08" db="UniProtKB">
        <authorList>
            <consortium name="Ensembl"/>
        </authorList>
    </citation>
    <scope>IDENTIFICATION</scope>
</reference>
<dbReference type="GO" id="GO:0045786">
    <property type="term" value="P:negative regulation of cell cycle"/>
    <property type="evidence" value="ECO:0007669"/>
    <property type="project" value="TreeGrafter"/>
</dbReference>
<evidence type="ECO:0000313" key="8">
    <source>
        <dbReference type="Ensembl" id="ENSSORP00005030909.1"/>
    </source>
</evidence>
<dbReference type="GeneID" id="115428403"/>
<feature type="region of interest" description="Disordered" evidence="7">
    <location>
        <begin position="191"/>
        <end position="232"/>
    </location>
</feature>